<organism evidence="1 2">
    <name type="scientific">Portibacter lacus</name>
    <dbReference type="NCBI Taxonomy" id="1099794"/>
    <lineage>
        <taxon>Bacteria</taxon>
        <taxon>Pseudomonadati</taxon>
        <taxon>Bacteroidota</taxon>
        <taxon>Saprospiria</taxon>
        <taxon>Saprospirales</taxon>
        <taxon>Haliscomenobacteraceae</taxon>
        <taxon>Portibacter</taxon>
    </lineage>
</organism>
<name>A0AA37SMT7_9BACT</name>
<evidence type="ECO:0000313" key="1">
    <source>
        <dbReference type="EMBL" id="GLR15894.1"/>
    </source>
</evidence>
<dbReference type="EMBL" id="BSOH01000001">
    <property type="protein sequence ID" value="GLR15894.1"/>
    <property type="molecule type" value="Genomic_DNA"/>
</dbReference>
<comment type="caution">
    <text evidence="1">The sequence shown here is derived from an EMBL/GenBank/DDBJ whole genome shotgun (WGS) entry which is preliminary data.</text>
</comment>
<sequence>MFIGTTTPSNATVEFYNKKLNYHIASDQPIQLDAPCKQEQYYESFTGDLDATCIFELSNADYALLTSRIKANKSFKKLNLKNFEHQIGLNKLECSKRITFKNSGYQSNNDGNYASIIFASDNKYCLFNISYF</sequence>
<gene>
    <name evidence="1" type="ORF">GCM10007940_05090</name>
</gene>
<protein>
    <submittedName>
        <fullName evidence="1">Uncharacterized protein</fullName>
    </submittedName>
</protein>
<accession>A0AA37SMT7</accession>
<evidence type="ECO:0000313" key="2">
    <source>
        <dbReference type="Proteomes" id="UP001156666"/>
    </source>
</evidence>
<dbReference type="AlphaFoldDB" id="A0AA37SMT7"/>
<reference evidence="1" key="2">
    <citation type="submission" date="2023-01" db="EMBL/GenBank/DDBJ databases">
        <title>Draft genome sequence of Portibacter lacus strain NBRC 108769.</title>
        <authorList>
            <person name="Sun Q."/>
            <person name="Mori K."/>
        </authorList>
    </citation>
    <scope>NUCLEOTIDE SEQUENCE</scope>
    <source>
        <strain evidence="1">NBRC 108769</strain>
    </source>
</reference>
<dbReference type="Proteomes" id="UP001156666">
    <property type="component" value="Unassembled WGS sequence"/>
</dbReference>
<keyword evidence="2" id="KW-1185">Reference proteome</keyword>
<reference evidence="1" key="1">
    <citation type="journal article" date="2014" name="Int. J. Syst. Evol. Microbiol.">
        <title>Complete genome sequence of Corynebacterium casei LMG S-19264T (=DSM 44701T), isolated from a smear-ripened cheese.</title>
        <authorList>
            <consortium name="US DOE Joint Genome Institute (JGI-PGF)"/>
            <person name="Walter F."/>
            <person name="Albersmeier A."/>
            <person name="Kalinowski J."/>
            <person name="Ruckert C."/>
        </authorList>
    </citation>
    <scope>NUCLEOTIDE SEQUENCE</scope>
    <source>
        <strain evidence="1">NBRC 108769</strain>
    </source>
</reference>
<proteinExistence type="predicted"/>